<dbReference type="InterPro" id="IPR036390">
    <property type="entry name" value="WH_DNA-bd_sf"/>
</dbReference>
<dbReference type="EMBL" id="FNFX01000004">
    <property type="protein sequence ID" value="SDK67257.1"/>
    <property type="molecule type" value="Genomic_DNA"/>
</dbReference>
<evidence type="ECO:0000313" key="7">
    <source>
        <dbReference type="Proteomes" id="UP000198629"/>
    </source>
</evidence>
<keyword evidence="3" id="KW-0238">DNA-binding</keyword>
<keyword evidence="7" id="KW-1185">Reference proteome</keyword>
<dbReference type="STRING" id="492660.SAMN05192566_1973"/>
<dbReference type="InterPro" id="IPR005119">
    <property type="entry name" value="LysR_subst-bd"/>
</dbReference>
<dbReference type="Proteomes" id="UP000198629">
    <property type="component" value="Unassembled WGS sequence"/>
</dbReference>
<evidence type="ECO:0000256" key="2">
    <source>
        <dbReference type="ARBA" id="ARBA00023015"/>
    </source>
</evidence>
<evidence type="ECO:0000259" key="5">
    <source>
        <dbReference type="PROSITE" id="PS50931"/>
    </source>
</evidence>
<dbReference type="Gene3D" id="1.10.10.10">
    <property type="entry name" value="Winged helix-like DNA-binding domain superfamily/Winged helix DNA-binding domain"/>
    <property type="match status" value="1"/>
</dbReference>
<comment type="similarity">
    <text evidence="1">Belongs to the LysR transcriptional regulatory family.</text>
</comment>
<dbReference type="OrthoDB" id="8557381at2"/>
<sequence length="300" mass="33870">MNHPDLNLLIALDILLEEQSVVAAARRMNLSPPAMSRTLTRIRETVGDPILVRAGRGLVPTVRALELRDLVRTTAETAVGLLQLGSIDNLQDIERQFIIRANDVFVMSYGERLLKRLQSQAPKITLKFTVEHDLDDNALREGRIDLWIGASNALDPEVKVQHLFTTKFIGLAHKDHPIFNDEITPESFAKYDQVNVSRKGLSAGPIDIELNKLGLNRKVAIISPSFTMALFTLAGSHLIMPIPTYSLFGLEKLETKLKSFPLPLNLETFMIRQAWHPRLHNDAIHKWLRSCILEICQKNH</sequence>
<evidence type="ECO:0000256" key="1">
    <source>
        <dbReference type="ARBA" id="ARBA00009437"/>
    </source>
</evidence>
<accession>A0A1G9DTQ0</accession>
<dbReference type="GO" id="GO:0003700">
    <property type="term" value="F:DNA-binding transcription factor activity"/>
    <property type="evidence" value="ECO:0007669"/>
    <property type="project" value="InterPro"/>
</dbReference>
<dbReference type="InterPro" id="IPR036388">
    <property type="entry name" value="WH-like_DNA-bd_sf"/>
</dbReference>
<dbReference type="Pfam" id="PF00126">
    <property type="entry name" value="HTH_1"/>
    <property type="match status" value="1"/>
</dbReference>
<feature type="domain" description="HTH lysR-type" evidence="5">
    <location>
        <begin position="4"/>
        <end position="61"/>
    </location>
</feature>
<organism evidence="6 7">
    <name type="scientific">Methylophilus rhizosphaerae</name>
    <dbReference type="NCBI Taxonomy" id="492660"/>
    <lineage>
        <taxon>Bacteria</taxon>
        <taxon>Pseudomonadati</taxon>
        <taxon>Pseudomonadota</taxon>
        <taxon>Betaproteobacteria</taxon>
        <taxon>Nitrosomonadales</taxon>
        <taxon>Methylophilaceae</taxon>
        <taxon>Methylophilus</taxon>
    </lineage>
</organism>
<gene>
    <name evidence="6" type="ORF">SAMN05192566_1973</name>
</gene>
<dbReference type="PANTHER" id="PTHR30118:SF15">
    <property type="entry name" value="TRANSCRIPTIONAL REGULATORY PROTEIN"/>
    <property type="match status" value="1"/>
</dbReference>
<dbReference type="SUPFAM" id="SSF53850">
    <property type="entry name" value="Periplasmic binding protein-like II"/>
    <property type="match status" value="1"/>
</dbReference>
<proteinExistence type="inferred from homology"/>
<protein>
    <submittedName>
        <fullName evidence="6">Transcriptional regulator, LysR family</fullName>
    </submittedName>
</protein>
<dbReference type="SUPFAM" id="SSF46785">
    <property type="entry name" value="Winged helix' DNA-binding domain"/>
    <property type="match status" value="1"/>
</dbReference>
<dbReference type="PANTHER" id="PTHR30118">
    <property type="entry name" value="HTH-TYPE TRANSCRIPTIONAL REGULATOR LEUO-RELATED"/>
    <property type="match status" value="1"/>
</dbReference>
<reference evidence="7" key="1">
    <citation type="submission" date="2016-10" db="EMBL/GenBank/DDBJ databases">
        <authorList>
            <person name="Varghese N."/>
            <person name="Submissions S."/>
        </authorList>
    </citation>
    <scope>NUCLEOTIDE SEQUENCE [LARGE SCALE GENOMIC DNA]</scope>
    <source>
        <strain evidence="7">CBMB127</strain>
    </source>
</reference>
<dbReference type="Pfam" id="PF03466">
    <property type="entry name" value="LysR_substrate"/>
    <property type="match status" value="1"/>
</dbReference>
<evidence type="ECO:0000256" key="3">
    <source>
        <dbReference type="ARBA" id="ARBA00023125"/>
    </source>
</evidence>
<dbReference type="InterPro" id="IPR000847">
    <property type="entry name" value="LysR_HTH_N"/>
</dbReference>
<evidence type="ECO:0000313" key="6">
    <source>
        <dbReference type="EMBL" id="SDK67257.1"/>
    </source>
</evidence>
<dbReference type="GO" id="GO:0003677">
    <property type="term" value="F:DNA binding"/>
    <property type="evidence" value="ECO:0007669"/>
    <property type="project" value="UniProtKB-KW"/>
</dbReference>
<dbReference type="InterPro" id="IPR050389">
    <property type="entry name" value="LysR-type_TF"/>
</dbReference>
<dbReference type="Gene3D" id="3.40.190.10">
    <property type="entry name" value="Periplasmic binding protein-like II"/>
    <property type="match status" value="2"/>
</dbReference>
<keyword evidence="2" id="KW-0805">Transcription regulation</keyword>
<evidence type="ECO:0000256" key="4">
    <source>
        <dbReference type="ARBA" id="ARBA00023163"/>
    </source>
</evidence>
<keyword evidence="4" id="KW-0804">Transcription</keyword>
<dbReference type="PROSITE" id="PS50931">
    <property type="entry name" value="HTH_LYSR"/>
    <property type="match status" value="1"/>
</dbReference>
<dbReference type="CDD" id="cd08460">
    <property type="entry name" value="PBP2_DntR_like_1"/>
    <property type="match status" value="1"/>
</dbReference>
<dbReference type="AlphaFoldDB" id="A0A1G9DTQ0"/>
<name>A0A1G9DTQ0_9PROT</name>